<evidence type="ECO:0008006" key="4">
    <source>
        <dbReference type="Google" id="ProtNLM"/>
    </source>
</evidence>
<dbReference type="PANTHER" id="PTHR15117:SF2">
    <property type="entry name" value="ATAXIN-7"/>
    <property type="match status" value="1"/>
</dbReference>
<dbReference type="PANTHER" id="PTHR15117">
    <property type="entry name" value="ATAXIN 7 RELATED"/>
    <property type="match status" value="1"/>
</dbReference>
<dbReference type="Ensembl" id="ENSCSRT00000002914.1">
    <property type="protein sequence ID" value="ENSCSRP00000002817.1"/>
    <property type="gene ID" value="ENSCSRG00000002138.1"/>
</dbReference>
<protein>
    <recommendedName>
        <fullName evidence="4">Ataxin 7</fullName>
    </recommendedName>
</protein>
<sequence length="168" mass="18399">MSARAAGDVRGEQRRAAAARQRRRRPRLGGGGGESGPGPSATTAAMATAGERRSLPSPEAMLGQPWSHWVDAAKLHGNDGTALEESFKEYGKNREAMRLCREDMPIFGLCPAHDDFYLVMCNHCNQVVKPQAFQSHYGKYGENPSTSSPPLLSSQTHRMCMCVRICYS</sequence>
<dbReference type="InterPro" id="IPR052237">
    <property type="entry name" value="Ataxin-7-like_regulator"/>
</dbReference>
<keyword evidence="3" id="KW-1185">Reference proteome</keyword>
<reference evidence="2" key="1">
    <citation type="submission" date="2025-08" db="UniProtKB">
        <authorList>
            <consortium name="Ensembl"/>
        </authorList>
    </citation>
    <scope>IDENTIFICATION</scope>
</reference>
<dbReference type="Proteomes" id="UP000694403">
    <property type="component" value="Unplaced"/>
</dbReference>
<evidence type="ECO:0000313" key="3">
    <source>
        <dbReference type="Proteomes" id="UP000694403"/>
    </source>
</evidence>
<name>A0A8C3RPE8_CHESE</name>
<proteinExistence type="predicted"/>
<feature type="region of interest" description="Disordered" evidence="1">
    <location>
        <begin position="1"/>
        <end position="62"/>
    </location>
</feature>
<accession>A0A8C3RPE8</accession>
<evidence type="ECO:0000313" key="2">
    <source>
        <dbReference type="Ensembl" id="ENSCSRP00000002817.1"/>
    </source>
</evidence>
<organism evidence="2 3">
    <name type="scientific">Chelydra serpentina</name>
    <name type="common">Snapping turtle</name>
    <name type="synonym">Testudo serpentina</name>
    <dbReference type="NCBI Taxonomy" id="8475"/>
    <lineage>
        <taxon>Eukaryota</taxon>
        <taxon>Metazoa</taxon>
        <taxon>Chordata</taxon>
        <taxon>Craniata</taxon>
        <taxon>Vertebrata</taxon>
        <taxon>Euteleostomi</taxon>
        <taxon>Archelosauria</taxon>
        <taxon>Testudinata</taxon>
        <taxon>Testudines</taxon>
        <taxon>Cryptodira</taxon>
        <taxon>Durocryptodira</taxon>
        <taxon>Americhelydia</taxon>
        <taxon>Chelydroidea</taxon>
        <taxon>Chelydridae</taxon>
        <taxon>Chelydra</taxon>
    </lineage>
</organism>
<evidence type="ECO:0000256" key="1">
    <source>
        <dbReference type="SAM" id="MobiDB-lite"/>
    </source>
</evidence>
<dbReference type="AlphaFoldDB" id="A0A8C3RPE8"/>
<reference evidence="2" key="2">
    <citation type="submission" date="2025-09" db="UniProtKB">
        <authorList>
            <consortium name="Ensembl"/>
        </authorList>
    </citation>
    <scope>IDENTIFICATION</scope>
</reference>